<dbReference type="InterPro" id="IPR003309">
    <property type="entry name" value="SCAN_dom"/>
</dbReference>
<dbReference type="SMART" id="SM00343">
    <property type="entry name" value="ZnF_C2HC"/>
    <property type="match status" value="1"/>
</dbReference>
<keyword evidence="1" id="KW-0862">Zinc</keyword>
<dbReference type="OMA" id="MMETHME"/>
<dbReference type="PANTHER" id="PTHR46888:SF1">
    <property type="entry name" value="RIBONUCLEASE H"/>
    <property type="match status" value="1"/>
</dbReference>
<evidence type="ECO:0000256" key="2">
    <source>
        <dbReference type="SAM" id="MobiDB-lite"/>
    </source>
</evidence>
<evidence type="ECO:0000259" key="3">
    <source>
        <dbReference type="PROSITE" id="PS50158"/>
    </source>
</evidence>
<dbReference type="GO" id="GO:0003676">
    <property type="term" value="F:nucleic acid binding"/>
    <property type="evidence" value="ECO:0007669"/>
    <property type="project" value="InterPro"/>
</dbReference>
<evidence type="ECO:0000256" key="1">
    <source>
        <dbReference type="PROSITE-ProRule" id="PRU00047"/>
    </source>
</evidence>
<dbReference type="SUPFAM" id="SSF47353">
    <property type="entry name" value="Retrovirus capsid dimerization domain-like"/>
    <property type="match status" value="1"/>
</dbReference>
<dbReference type="InterPro" id="IPR021109">
    <property type="entry name" value="Peptidase_aspartic_dom_sf"/>
</dbReference>
<organism evidence="5 6">
    <name type="scientific">Chrysemys picta bellii</name>
    <name type="common">Western painted turtle</name>
    <name type="synonym">Emys bellii</name>
    <dbReference type="NCBI Taxonomy" id="8478"/>
    <lineage>
        <taxon>Eukaryota</taxon>
        <taxon>Metazoa</taxon>
        <taxon>Chordata</taxon>
        <taxon>Craniata</taxon>
        <taxon>Vertebrata</taxon>
        <taxon>Euteleostomi</taxon>
        <taxon>Archelosauria</taxon>
        <taxon>Testudinata</taxon>
        <taxon>Testudines</taxon>
        <taxon>Cryptodira</taxon>
        <taxon>Durocryptodira</taxon>
        <taxon>Testudinoidea</taxon>
        <taxon>Emydidae</taxon>
        <taxon>Chrysemys</taxon>
    </lineage>
</organism>
<dbReference type="Pfam" id="PF00098">
    <property type="entry name" value="zf-CCHC"/>
    <property type="match status" value="1"/>
</dbReference>
<feature type="domain" description="CCHC-type" evidence="3">
    <location>
        <begin position="188"/>
        <end position="202"/>
    </location>
</feature>
<dbReference type="PROSITE" id="PS50158">
    <property type="entry name" value="ZF_CCHC"/>
    <property type="match status" value="1"/>
</dbReference>
<dbReference type="GO" id="GO:0008270">
    <property type="term" value="F:zinc ion binding"/>
    <property type="evidence" value="ECO:0007669"/>
    <property type="project" value="UniProtKB-KW"/>
</dbReference>
<dbReference type="Gene3D" id="1.10.4020.10">
    <property type="entry name" value="DNA breaking-rejoining enzymes"/>
    <property type="match status" value="1"/>
</dbReference>
<dbReference type="SMART" id="SM00431">
    <property type="entry name" value="SCAN"/>
    <property type="match status" value="1"/>
</dbReference>
<dbReference type="PROSITE" id="PS50804">
    <property type="entry name" value="SCAN_BOX"/>
    <property type="match status" value="1"/>
</dbReference>
<dbReference type="InterPro" id="IPR038269">
    <property type="entry name" value="SCAN_sf"/>
</dbReference>
<proteinExistence type="predicted"/>
<dbReference type="AlphaFoldDB" id="A0A8C3FJN2"/>
<reference evidence="5" key="3">
    <citation type="submission" date="2025-09" db="UniProtKB">
        <authorList>
            <consortium name="Ensembl"/>
        </authorList>
    </citation>
    <scope>IDENTIFICATION</scope>
</reference>
<dbReference type="Proteomes" id="UP000694380">
    <property type="component" value="Chromosome 10"/>
</dbReference>
<evidence type="ECO:0000313" key="5">
    <source>
        <dbReference type="Ensembl" id="ENSCPBP00000007493.1"/>
    </source>
</evidence>
<feature type="domain" description="SCAN box" evidence="4">
    <location>
        <begin position="51"/>
        <end position="118"/>
    </location>
</feature>
<dbReference type="InterPro" id="IPR036875">
    <property type="entry name" value="Znf_CCHC_sf"/>
</dbReference>
<sequence length="324" mass="35930">RQSGRSHRRLSPPPGSQGMVYRGLSVEAAQDYSQVKAAILDALDVSPETFRRRFRSLTYPMGAQPRQVAQELRETCKRWLQPKHRTSEEVMEQVLLEQFTHVLPPWGRAWVLLAPPGAERPTPEKKGAPAQADSWVSSRETEDWTCAPVAPGRPARIPTPTGRKDHRSPPGPHAGVRPRMGRATLGPCFSCGEYGHLQQDCPGLECTFGRVCAREARARPSQAAKITVPVVIEGYPTVALLDSGCRQTLVRRHFGPPADARLGEIRLQCIHGDIRPYRSTRAQLTIEEVTCGDVSSLHQPNGKFHEEVRVTMGHLPGNGSWPCR</sequence>
<dbReference type="InterPro" id="IPR001878">
    <property type="entry name" value="Znf_CCHC"/>
</dbReference>
<evidence type="ECO:0000313" key="6">
    <source>
        <dbReference type="Proteomes" id="UP000694380"/>
    </source>
</evidence>
<dbReference type="PANTHER" id="PTHR46888">
    <property type="entry name" value="ZINC KNUCKLE DOMAINCONTAINING PROTEIN-RELATED"/>
    <property type="match status" value="1"/>
</dbReference>
<evidence type="ECO:0008006" key="7">
    <source>
        <dbReference type="Google" id="ProtNLM"/>
    </source>
</evidence>
<dbReference type="GeneTree" id="ENSGT01030000234795"/>
<protein>
    <recommendedName>
        <fullName evidence="7">SCAN box domain-containing protein</fullName>
    </recommendedName>
</protein>
<evidence type="ECO:0000259" key="4">
    <source>
        <dbReference type="PROSITE" id="PS50804"/>
    </source>
</evidence>
<name>A0A8C3FJN2_CHRPI</name>
<dbReference type="SUPFAM" id="SSF57756">
    <property type="entry name" value="Retrovirus zinc finger-like domains"/>
    <property type="match status" value="1"/>
</dbReference>
<reference evidence="5" key="2">
    <citation type="submission" date="2025-08" db="UniProtKB">
        <authorList>
            <consortium name="Ensembl"/>
        </authorList>
    </citation>
    <scope>IDENTIFICATION</scope>
</reference>
<reference evidence="5" key="1">
    <citation type="journal article" date="2015" name="Genome Biol. Evol.">
        <title>Physical Mapping and Refinement of the Painted Turtle Genome (Chrysemys picta) Inform Amniote Genome Evolution and Challenge Turtle-Bird Chromosomal Conservation.</title>
        <authorList>
            <person name="Badenhorst D."/>
            <person name="Hillier L.W."/>
            <person name="Literman R."/>
            <person name="Montiel E.E."/>
            <person name="Radhakrishnan S."/>
            <person name="Shen Y."/>
            <person name="Minx P."/>
            <person name="Janes D.E."/>
            <person name="Warren W.C."/>
            <person name="Edwards S.V."/>
            <person name="Valenzuela N."/>
        </authorList>
    </citation>
    <scope>NUCLEOTIDE SEQUENCE [LARGE SCALE GENOMIC DNA]</scope>
</reference>
<dbReference type="Pfam" id="PF02023">
    <property type="entry name" value="SCAN"/>
    <property type="match status" value="1"/>
</dbReference>
<keyword evidence="6" id="KW-1185">Reference proteome</keyword>
<dbReference type="SUPFAM" id="SSF50630">
    <property type="entry name" value="Acid proteases"/>
    <property type="match status" value="1"/>
</dbReference>
<keyword evidence="1" id="KW-0863">Zinc-finger</keyword>
<keyword evidence="1" id="KW-0479">Metal-binding</keyword>
<feature type="region of interest" description="Disordered" evidence="2">
    <location>
        <begin position="143"/>
        <end position="179"/>
    </location>
</feature>
<dbReference type="Ensembl" id="ENSCPBT00000009045.1">
    <property type="protein sequence ID" value="ENSCPBP00000007493.1"/>
    <property type="gene ID" value="ENSCPBG00000005908.1"/>
</dbReference>
<accession>A0A8C3FJN2</accession>